<protein>
    <submittedName>
        <fullName evidence="3">Peptidase, M23/M37 family</fullName>
    </submittedName>
</protein>
<dbReference type="CDD" id="cd12797">
    <property type="entry name" value="M23_peptidase"/>
    <property type="match status" value="1"/>
</dbReference>
<dbReference type="GO" id="GO:0004222">
    <property type="term" value="F:metalloendopeptidase activity"/>
    <property type="evidence" value="ECO:0007669"/>
    <property type="project" value="TreeGrafter"/>
</dbReference>
<dbReference type="Pfam" id="PF01551">
    <property type="entry name" value="Peptidase_M23"/>
    <property type="match status" value="1"/>
</dbReference>
<dbReference type="InterPro" id="IPR050570">
    <property type="entry name" value="Cell_wall_metabolism_enzyme"/>
</dbReference>
<dbReference type="InterPro" id="IPR016047">
    <property type="entry name" value="M23ase_b-sheet_dom"/>
</dbReference>
<gene>
    <name evidence="3" type="ORF">MNB_SV-9-1379</name>
</gene>
<evidence type="ECO:0000256" key="1">
    <source>
        <dbReference type="ARBA" id="ARBA00022729"/>
    </source>
</evidence>
<dbReference type="InterPro" id="IPR011055">
    <property type="entry name" value="Dup_hybrid_motif"/>
</dbReference>
<name>A0A1W1BEC3_9ZZZZ</name>
<keyword evidence="1" id="KW-0732">Signal</keyword>
<proteinExistence type="predicted"/>
<sequence length="472" mass="54511">MRYNRRRGRRRGSNIGWLILLLVILAGIVGGAGYIYMSKEFERIPPTITTPQFSYWNTKQPLIIKLSDNFGIKNYKIFLSDGKNTVLIDNQENIYLKKDIEIEIKYPKNSMLDKKSKELIMTIEVTDSSRWNYFTGNKNQKSISFKIDNKRPIINILANSYSIRQGGSALVIFQAYDDDALNDIYILVGNKKFKAQPYRKKGYFVSLIAWSFMDDDFKADIIVKDRAGNSRSADIPLYIKYKNYKTSWIKASDKFIDGKITDLAEQDEKYMKTDKLERLKAINETMRIENELLIKKYTSNLSNNILQTWHINRFYPLKHGKKVASFGDDRHYYYTDKGNEISQSYHLGYDMASTQMAPIVTSNSGRVVFADYNGIYGNMPIIDHGLGLYTLYGHCSTINVKEGDFVKAGEEIAKTGKTGLALGDHLHFGILVQGVEVRPIEWLDKKWIKDNIQKIFDDADRIIYPKHIKNEE</sequence>
<evidence type="ECO:0000313" key="3">
    <source>
        <dbReference type="EMBL" id="SFV51916.1"/>
    </source>
</evidence>
<dbReference type="PANTHER" id="PTHR21666:SF289">
    <property type="entry name" value="L-ALA--D-GLU ENDOPEPTIDASE"/>
    <property type="match status" value="1"/>
</dbReference>
<organism evidence="3">
    <name type="scientific">hydrothermal vent metagenome</name>
    <dbReference type="NCBI Taxonomy" id="652676"/>
    <lineage>
        <taxon>unclassified sequences</taxon>
        <taxon>metagenomes</taxon>
        <taxon>ecological metagenomes</taxon>
    </lineage>
</organism>
<feature type="domain" description="M23ase beta-sheet core" evidence="2">
    <location>
        <begin position="345"/>
        <end position="439"/>
    </location>
</feature>
<evidence type="ECO:0000259" key="2">
    <source>
        <dbReference type="Pfam" id="PF01551"/>
    </source>
</evidence>
<dbReference type="EMBL" id="FPHG01000013">
    <property type="protein sequence ID" value="SFV51916.1"/>
    <property type="molecule type" value="Genomic_DNA"/>
</dbReference>
<dbReference type="AlphaFoldDB" id="A0A1W1BEC3"/>
<dbReference type="SUPFAM" id="SSF51261">
    <property type="entry name" value="Duplicated hybrid motif"/>
    <property type="match status" value="1"/>
</dbReference>
<dbReference type="Gene3D" id="2.70.70.10">
    <property type="entry name" value="Glucose Permease (Domain IIA)"/>
    <property type="match status" value="1"/>
</dbReference>
<accession>A0A1W1BEC3</accession>
<reference evidence="3" key="1">
    <citation type="submission" date="2016-10" db="EMBL/GenBank/DDBJ databases">
        <authorList>
            <person name="de Groot N.N."/>
        </authorList>
    </citation>
    <scope>NUCLEOTIDE SEQUENCE</scope>
</reference>
<dbReference type="PANTHER" id="PTHR21666">
    <property type="entry name" value="PEPTIDASE-RELATED"/>
    <property type="match status" value="1"/>
</dbReference>